<dbReference type="AlphaFoldDB" id="A0A7W6Q7X8"/>
<dbReference type="EMBL" id="JACIFV010000009">
    <property type="protein sequence ID" value="MBB4192750.1"/>
    <property type="molecule type" value="Genomic_DNA"/>
</dbReference>
<dbReference type="Gene3D" id="1.10.10.60">
    <property type="entry name" value="Homeodomain-like"/>
    <property type="match status" value="1"/>
</dbReference>
<proteinExistence type="predicted"/>
<dbReference type="Proteomes" id="UP000524492">
    <property type="component" value="Unassembled WGS sequence"/>
</dbReference>
<reference evidence="1 2" key="1">
    <citation type="submission" date="2020-08" db="EMBL/GenBank/DDBJ databases">
        <title>Genomic Encyclopedia of Type Strains, Phase IV (KMG-V): Genome sequencing to study the core and pangenomes of soil and plant-associated prokaryotes.</title>
        <authorList>
            <person name="Whitman W."/>
        </authorList>
    </citation>
    <scope>NUCLEOTIDE SEQUENCE [LARGE SCALE GENOMIC DNA]</scope>
    <source>
        <strain evidence="1 2">SEMIA 4074</strain>
    </source>
</reference>
<protein>
    <submittedName>
        <fullName evidence="1">Transcriptional regulator with XRE-family HTH domain</fullName>
    </submittedName>
</protein>
<name>A0A7W6Q7X8_9HYPH</name>
<gene>
    <name evidence="1" type="ORF">GGD53_002910</name>
</gene>
<dbReference type="InterPro" id="IPR001387">
    <property type="entry name" value="Cro/C1-type_HTH"/>
</dbReference>
<dbReference type="RefSeq" id="WP_184456989.1">
    <property type="nucleotide sequence ID" value="NZ_JACIFV010000009.1"/>
</dbReference>
<evidence type="ECO:0000313" key="2">
    <source>
        <dbReference type="Proteomes" id="UP000524492"/>
    </source>
</evidence>
<organism evidence="1 2">
    <name type="scientific">Rhizobium aethiopicum</name>
    <dbReference type="NCBI Taxonomy" id="1138170"/>
    <lineage>
        <taxon>Bacteria</taxon>
        <taxon>Pseudomonadati</taxon>
        <taxon>Pseudomonadota</taxon>
        <taxon>Alphaproteobacteria</taxon>
        <taxon>Hyphomicrobiales</taxon>
        <taxon>Rhizobiaceae</taxon>
        <taxon>Rhizobium/Agrobacterium group</taxon>
        <taxon>Rhizobium</taxon>
    </lineage>
</organism>
<comment type="caution">
    <text evidence="1">The sequence shown here is derived from an EMBL/GenBank/DDBJ whole genome shotgun (WGS) entry which is preliminary data.</text>
</comment>
<keyword evidence="2" id="KW-1185">Reference proteome</keyword>
<accession>A0A7W6Q7X8</accession>
<evidence type="ECO:0000313" key="1">
    <source>
        <dbReference type="EMBL" id="MBB4192750.1"/>
    </source>
</evidence>
<sequence>MEPTEMMRSLRAQKLSLREIADRLGVSHQTVFYALGGKRSKTPKRTAANDNSTAGRVVRLSPWNGGCSTTSGMAPVTVPHIPTLDTAEVEPSDRELLLAGLQVASQQVAA</sequence>
<dbReference type="CDD" id="cd00093">
    <property type="entry name" value="HTH_XRE"/>
    <property type="match status" value="1"/>
</dbReference>